<dbReference type="InterPro" id="IPR002138">
    <property type="entry name" value="Pept_C14_p10"/>
</dbReference>
<dbReference type="Gene3D" id="3.40.50.1460">
    <property type="match status" value="1"/>
</dbReference>
<dbReference type="InterPro" id="IPR033139">
    <property type="entry name" value="Caspase_cys_AS"/>
</dbReference>
<dbReference type="InterPro" id="IPR015917">
    <property type="entry name" value="Pept_C14A"/>
</dbReference>
<dbReference type="InterPro" id="IPR011600">
    <property type="entry name" value="Pept_C14_caspase"/>
</dbReference>
<comment type="similarity">
    <text evidence="1 2">Belongs to the peptidase C14A family.</text>
</comment>
<evidence type="ECO:0000256" key="2">
    <source>
        <dbReference type="RuleBase" id="RU003971"/>
    </source>
</evidence>
<dbReference type="PROSITE" id="PS50208">
    <property type="entry name" value="CASPASE_P20"/>
    <property type="match status" value="1"/>
</dbReference>
<accession>A0ABP0FI49</accession>
<feature type="domain" description="Caspase family p20" evidence="5">
    <location>
        <begin position="70"/>
        <end position="196"/>
    </location>
</feature>
<dbReference type="PRINTS" id="PR00376">
    <property type="entry name" value="IL1BCENZYME"/>
</dbReference>
<evidence type="ECO:0008006" key="8">
    <source>
        <dbReference type="Google" id="ProtNLM"/>
    </source>
</evidence>
<keyword evidence="7" id="KW-1185">Reference proteome</keyword>
<feature type="compositionally biased region" description="Basic residues" evidence="3">
    <location>
        <begin position="350"/>
        <end position="362"/>
    </location>
</feature>
<dbReference type="InterPro" id="IPR001309">
    <property type="entry name" value="Pept_C14_p20"/>
</dbReference>
<evidence type="ECO:0000256" key="1">
    <source>
        <dbReference type="ARBA" id="ARBA00010134"/>
    </source>
</evidence>
<dbReference type="CDD" id="cd00032">
    <property type="entry name" value="CASc"/>
    <property type="match status" value="1"/>
</dbReference>
<dbReference type="PROSITE" id="PS01122">
    <property type="entry name" value="CASPASE_CYS"/>
    <property type="match status" value="1"/>
</dbReference>
<dbReference type="PANTHER" id="PTHR10454:SF31">
    <property type="entry name" value="CASPASE-7"/>
    <property type="match status" value="1"/>
</dbReference>
<gene>
    <name evidence="6" type="ORF">CVLEPA_LOCUS9594</name>
</gene>
<dbReference type="SUPFAM" id="SSF52129">
    <property type="entry name" value="Caspase-like"/>
    <property type="match status" value="1"/>
</dbReference>
<dbReference type="PANTHER" id="PTHR10454">
    <property type="entry name" value="CASPASE"/>
    <property type="match status" value="1"/>
</dbReference>
<proteinExistence type="inferred from homology"/>
<dbReference type="InterPro" id="IPR002398">
    <property type="entry name" value="Pept_C14"/>
</dbReference>
<evidence type="ECO:0000313" key="7">
    <source>
        <dbReference type="Proteomes" id="UP001642483"/>
    </source>
</evidence>
<evidence type="ECO:0000259" key="4">
    <source>
        <dbReference type="PROSITE" id="PS50207"/>
    </source>
</evidence>
<feature type="domain" description="Caspase family p10" evidence="4">
    <location>
        <begin position="218"/>
        <end position="311"/>
    </location>
</feature>
<dbReference type="EMBL" id="CAWYQH010000057">
    <property type="protein sequence ID" value="CAK8679347.1"/>
    <property type="molecule type" value="Genomic_DNA"/>
</dbReference>
<evidence type="ECO:0000256" key="3">
    <source>
        <dbReference type="SAM" id="MobiDB-lite"/>
    </source>
</evidence>
<protein>
    <recommendedName>
        <fullName evidence="8">Caspase-3</fullName>
    </recommendedName>
</protein>
<name>A0ABP0FI49_CLALP</name>
<organism evidence="6 7">
    <name type="scientific">Clavelina lepadiformis</name>
    <name type="common">Light-bulb sea squirt</name>
    <name type="synonym">Ascidia lepadiformis</name>
    <dbReference type="NCBI Taxonomy" id="159417"/>
    <lineage>
        <taxon>Eukaryota</taxon>
        <taxon>Metazoa</taxon>
        <taxon>Chordata</taxon>
        <taxon>Tunicata</taxon>
        <taxon>Ascidiacea</taxon>
        <taxon>Aplousobranchia</taxon>
        <taxon>Clavelinidae</taxon>
        <taxon>Clavelina</taxon>
    </lineage>
</organism>
<reference evidence="6 7" key="1">
    <citation type="submission" date="2024-02" db="EMBL/GenBank/DDBJ databases">
        <authorList>
            <person name="Daric V."/>
            <person name="Darras S."/>
        </authorList>
    </citation>
    <scope>NUCLEOTIDE SEQUENCE [LARGE SCALE GENOMIC DNA]</scope>
</reference>
<dbReference type="InterPro" id="IPR029030">
    <property type="entry name" value="Caspase-like_dom_sf"/>
</dbReference>
<dbReference type="Proteomes" id="UP001642483">
    <property type="component" value="Unassembled WGS sequence"/>
</dbReference>
<dbReference type="PROSITE" id="PS50207">
    <property type="entry name" value="CASPASE_P10"/>
    <property type="match status" value="1"/>
</dbReference>
<feature type="region of interest" description="Disordered" evidence="3">
    <location>
        <begin position="331"/>
        <end position="368"/>
    </location>
</feature>
<evidence type="ECO:0000313" key="6">
    <source>
        <dbReference type="EMBL" id="CAK8679347.1"/>
    </source>
</evidence>
<evidence type="ECO:0000259" key="5">
    <source>
        <dbReference type="PROSITE" id="PS50208"/>
    </source>
</evidence>
<comment type="caution">
    <text evidence="6">The sequence shown here is derived from an EMBL/GenBank/DDBJ whole genome shotgun (WGS) entry which is preliminary data.</text>
</comment>
<dbReference type="Pfam" id="PF00656">
    <property type="entry name" value="Peptidase_C14"/>
    <property type="match status" value="1"/>
</dbReference>
<sequence>MTAVTAAGLIMNGTLPDVQYAGDLLKADGPGHDVTDAMGFNYYEDSITGELHVFNEFEEVKFEYNMSHEKRGCFLIFNQENFAPWLNLSARKGTEQDVISVRQAARLMGFEYIRVVHDATRDQIKFWLKMVGESDHSPYDAFGCAILSHGDEGDVVFAKDGPMHITDFTSPFTAENCKTLARKPKLFFIQACRGTKKDSGVELDAMSPNVDVVDGMPSPIKLPSQADFMIACATIPGYMSWRNTKRGSWFIQALLDCVAKYVKTLELMEIMTRVNSVVAHHFQSNTGDESDGSKQIPSIASQLTAQVYFFQDKLDENANCVVAEPDGIEESKVDISPNEKTSKQSSGFGKRLRRSFRRLKGGRKAEVK</sequence>
<dbReference type="SMART" id="SM00115">
    <property type="entry name" value="CASc"/>
    <property type="match status" value="1"/>
</dbReference>